<name>A0ABW8ETH4_STRT5</name>
<organism evidence="1 2">
    <name type="scientific">Streptomyces toxytricini</name>
    <name type="common">Actinomyces toxytricini</name>
    <dbReference type="NCBI Taxonomy" id="67369"/>
    <lineage>
        <taxon>Bacteria</taxon>
        <taxon>Bacillati</taxon>
        <taxon>Actinomycetota</taxon>
        <taxon>Actinomycetes</taxon>
        <taxon>Kitasatosporales</taxon>
        <taxon>Streptomycetaceae</taxon>
        <taxon>Streptomyces</taxon>
    </lineage>
</organism>
<accession>A0ABW8ETH4</accession>
<comment type="caution">
    <text evidence="1">The sequence shown here is derived from an EMBL/GenBank/DDBJ whole genome shotgun (WGS) entry which is preliminary data.</text>
</comment>
<keyword evidence="2" id="KW-1185">Reference proteome</keyword>
<evidence type="ECO:0000313" key="2">
    <source>
        <dbReference type="Proteomes" id="UP001617351"/>
    </source>
</evidence>
<gene>
    <name evidence="1" type="ORF">ACIO7M_33120</name>
</gene>
<dbReference type="EMBL" id="JBIUYY010000025">
    <property type="protein sequence ID" value="MFJ2825912.1"/>
    <property type="molecule type" value="Genomic_DNA"/>
</dbReference>
<evidence type="ECO:0000313" key="1">
    <source>
        <dbReference type="EMBL" id="MFJ2825912.1"/>
    </source>
</evidence>
<dbReference type="RefSeq" id="WP_402387849.1">
    <property type="nucleotide sequence ID" value="NZ_JBIUYY010000025.1"/>
</dbReference>
<proteinExistence type="predicted"/>
<sequence>MSNGVSYPVFRTSDPAEALTLARRLLTLGEREYAQVSVDVELCTVAEVLRLRRALPDAWFRTENDDVWSKDPDERTELRFEFHAPELSEDTDDLRLLLPLWASMLDQPVGSVEDGFTALVGANYGLIRWDQVIWPEVPELGYGGRVEHDGVTLVFNCDDAGTDQQVGTHTVCVNVQRTRDAQQYAVWLAEQVDRSVIGPPYT</sequence>
<reference evidence="1 2" key="1">
    <citation type="submission" date="2024-10" db="EMBL/GenBank/DDBJ databases">
        <title>The Natural Products Discovery Center: Release of the First 8490 Sequenced Strains for Exploring Actinobacteria Biosynthetic Diversity.</title>
        <authorList>
            <person name="Kalkreuter E."/>
            <person name="Kautsar S.A."/>
            <person name="Yang D."/>
            <person name="Bader C.D."/>
            <person name="Teijaro C.N."/>
            <person name="Fluegel L."/>
            <person name="Davis C.M."/>
            <person name="Simpson J.R."/>
            <person name="Lauterbach L."/>
            <person name="Steele A.D."/>
            <person name="Gui C."/>
            <person name="Meng S."/>
            <person name="Li G."/>
            <person name="Viehrig K."/>
            <person name="Ye F."/>
            <person name="Su P."/>
            <person name="Kiefer A.F."/>
            <person name="Nichols A."/>
            <person name="Cepeda A.J."/>
            <person name="Yan W."/>
            <person name="Fan B."/>
            <person name="Jiang Y."/>
            <person name="Adhikari A."/>
            <person name="Zheng C.-J."/>
            <person name="Schuster L."/>
            <person name="Cowan T.M."/>
            <person name="Smanski M.J."/>
            <person name="Chevrette M.G."/>
            <person name="De Carvalho L.P.S."/>
            <person name="Shen B."/>
        </authorList>
    </citation>
    <scope>NUCLEOTIDE SEQUENCE [LARGE SCALE GENOMIC DNA]</scope>
    <source>
        <strain evidence="1 2">NPDC087220</strain>
    </source>
</reference>
<dbReference type="Proteomes" id="UP001617351">
    <property type="component" value="Unassembled WGS sequence"/>
</dbReference>
<protein>
    <submittedName>
        <fullName evidence="1">Uncharacterized protein</fullName>
    </submittedName>
</protein>